<comment type="caution">
    <text evidence="1">The sequence shown here is derived from an EMBL/GenBank/DDBJ whole genome shotgun (WGS) entry which is preliminary data.</text>
</comment>
<dbReference type="EMBL" id="LBUX01000004">
    <property type="protein sequence ID" value="KKQ74464.1"/>
    <property type="molecule type" value="Genomic_DNA"/>
</dbReference>
<gene>
    <name evidence="1" type="ORF">US94_C0004G0005</name>
</gene>
<dbReference type="PROSITE" id="PS51257">
    <property type="entry name" value="PROKAR_LIPOPROTEIN"/>
    <property type="match status" value="1"/>
</dbReference>
<evidence type="ECO:0000313" key="2">
    <source>
        <dbReference type="Proteomes" id="UP000034498"/>
    </source>
</evidence>
<dbReference type="STRING" id="1618336.US94_C0004G0005"/>
<accession>A0A0G0ML49</accession>
<name>A0A0G0ML49_9BACT</name>
<organism evidence="1 2">
    <name type="scientific">Berkelbacteria bacterium GW2011_GWB1_38_5</name>
    <dbReference type="NCBI Taxonomy" id="1618336"/>
    <lineage>
        <taxon>Bacteria</taxon>
        <taxon>Candidatus Berkelbacteria</taxon>
    </lineage>
</organism>
<reference evidence="1 2" key="1">
    <citation type="journal article" date="2015" name="Nature">
        <title>rRNA introns, odd ribosomes, and small enigmatic genomes across a large radiation of phyla.</title>
        <authorList>
            <person name="Brown C.T."/>
            <person name="Hug L.A."/>
            <person name="Thomas B.C."/>
            <person name="Sharon I."/>
            <person name="Castelle C.J."/>
            <person name="Singh A."/>
            <person name="Wilkins M.J."/>
            <person name="Williams K.H."/>
            <person name="Banfield J.F."/>
        </authorList>
    </citation>
    <scope>NUCLEOTIDE SEQUENCE [LARGE SCALE GENOMIC DNA]</scope>
</reference>
<protein>
    <recommendedName>
        <fullName evidence="3">Lipoprotein</fullName>
    </recommendedName>
</protein>
<evidence type="ECO:0008006" key="3">
    <source>
        <dbReference type="Google" id="ProtNLM"/>
    </source>
</evidence>
<evidence type="ECO:0000313" key="1">
    <source>
        <dbReference type="EMBL" id="KKQ74464.1"/>
    </source>
</evidence>
<sequence length="181" mass="19785">MKPSRAVLLAGLVGLVAVVSGCDIDRPIKSISGTKMVPVGKVRKDTQGLTVEQANIKHRIMMDNQPGAIKHLYIISAYSGQVLIYSTVMGKVTSSGKRLTPSHTVGNSTNSFQFKVGNHIYDTDEVLGEDGTFGSSIEYLYWWDSKGVYHQQYVTGGMIPHISDQPLAVKSVIINMEVSRK</sequence>
<dbReference type="AlphaFoldDB" id="A0A0G0ML49"/>
<dbReference type="Proteomes" id="UP000034498">
    <property type="component" value="Unassembled WGS sequence"/>
</dbReference>
<proteinExistence type="predicted"/>